<dbReference type="SUPFAM" id="SSF52467">
    <property type="entry name" value="DHS-like NAD/FAD-binding domain"/>
    <property type="match status" value="1"/>
</dbReference>
<evidence type="ECO:0000313" key="12">
    <source>
        <dbReference type="Proteomes" id="UP000358366"/>
    </source>
</evidence>
<dbReference type="InterPro" id="IPR029035">
    <property type="entry name" value="DHS-like_NAD/FAD-binding_dom"/>
</dbReference>
<dbReference type="InterPro" id="IPR029061">
    <property type="entry name" value="THDP-binding"/>
</dbReference>
<keyword evidence="3 7" id="KW-0479">Metal-binding</keyword>
<dbReference type="PANTHER" id="PTHR42916:SF1">
    <property type="entry name" value="PROTEIN PHYLLO, CHLOROPLASTIC"/>
    <property type="match status" value="1"/>
</dbReference>
<dbReference type="Gene3D" id="3.40.50.970">
    <property type="match status" value="2"/>
</dbReference>
<dbReference type="InterPro" id="IPR032264">
    <property type="entry name" value="MenD_middle"/>
</dbReference>
<dbReference type="UniPathway" id="UPA00079"/>
<keyword evidence="6 7" id="KW-0464">Manganese</keyword>
<dbReference type="Pfam" id="PF16582">
    <property type="entry name" value="TPP_enzyme_M_2"/>
    <property type="match status" value="1"/>
</dbReference>
<evidence type="ECO:0000256" key="4">
    <source>
        <dbReference type="ARBA" id="ARBA00022842"/>
    </source>
</evidence>
<dbReference type="InterPro" id="IPR011766">
    <property type="entry name" value="TPP_enzyme_TPP-bd"/>
</dbReference>
<accession>A0A564TWT7</accession>
<dbReference type="NCBIfam" id="TIGR00173">
    <property type="entry name" value="menD"/>
    <property type="match status" value="1"/>
</dbReference>
<comment type="pathway">
    <text evidence="7">Quinol/quinone metabolism; 1,4-dihydroxy-2-naphthoate biosynthesis; 1,4-dihydroxy-2-naphthoate from chorismate: step 2/7.</text>
</comment>
<dbReference type="HAMAP" id="MF_01659">
    <property type="entry name" value="MenD"/>
    <property type="match status" value="1"/>
</dbReference>
<evidence type="ECO:0000256" key="1">
    <source>
        <dbReference type="ARBA" id="ARBA00022428"/>
    </source>
</evidence>
<dbReference type="AlphaFoldDB" id="A0A564TWT7"/>
<sequence length="549" mass="62153">MNEYIAVAVDELSRLGIKEAVLSPGSRSTPLSMWFCEHSEIHTYLNIDERSAAFFALGIAKKKNRPVVLVCTSGSATAHYLPAVTEAKRSRIPLILLTADRPAELQNVGAPQTINQHKIFGEFLNYYEELSIPDEKQQFVYPRIVMQKAYLKCNGMNAGPVQINIPIREPLVPDLNTEYFKAGRSVHKVRIVKGKLTAHIPDDFFENKKGIIICGAQGISESPKQLISLGKQLNAPVLADPLSNIRQYEDEVIIDTYDSFLKNESAKKELVPDYILMFGQAPVSKRLQQFIAFHKNAVCVQIDVASEYRNPSLTTTFFVQAEPCKFAEGILYQNRDNTYLHQWQSWQRKMKEKLETVGQEKELFEGRIVQILQEIMPERSCLLSANSMAIRDIDYFWRAKNKKVQILCNRGTNGIDGTVSTALGIATDGQPTVLLTGDLALFHDMNGFLIGKTHQLNLTVVLLNNDGGGIFQYLPQKGKKYFEYLFSTPHGIQFSGLETLYGIHYHRVLDYGDFKRSVNRALASQGIYVIEVCTEKEKSWKLHERYTTL</sequence>
<comment type="pathway">
    <text evidence="7">Quinol/quinone metabolism; menaquinone biosynthesis.</text>
</comment>
<gene>
    <name evidence="7 11" type="primary">menD</name>
    <name evidence="11" type="ORF">DFSSTS7063_01904</name>
</gene>
<dbReference type="PANTHER" id="PTHR42916">
    <property type="entry name" value="2-SUCCINYL-5-ENOLPYRUVYL-6-HYDROXY-3-CYCLOHEXENE-1-CARBOXYLATE SYNTHASE"/>
    <property type="match status" value="1"/>
</dbReference>
<evidence type="ECO:0000259" key="8">
    <source>
        <dbReference type="Pfam" id="PF02775"/>
    </source>
</evidence>
<dbReference type="SUPFAM" id="SSF52518">
    <property type="entry name" value="Thiamin diphosphate-binding fold (THDP-binding)"/>
    <property type="match status" value="2"/>
</dbReference>
<evidence type="ECO:0000256" key="6">
    <source>
        <dbReference type="ARBA" id="ARBA00023211"/>
    </source>
</evidence>
<evidence type="ECO:0000259" key="9">
    <source>
        <dbReference type="Pfam" id="PF02776"/>
    </source>
</evidence>
<comment type="catalytic activity">
    <reaction evidence="7">
        <text>isochorismate + 2-oxoglutarate + H(+) = 5-enolpyruvoyl-6-hydroxy-2-succinyl-cyclohex-3-ene-1-carboxylate + CO2</text>
        <dbReference type="Rhea" id="RHEA:25593"/>
        <dbReference type="ChEBI" id="CHEBI:15378"/>
        <dbReference type="ChEBI" id="CHEBI:16526"/>
        <dbReference type="ChEBI" id="CHEBI:16810"/>
        <dbReference type="ChEBI" id="CHEBI:29780"/>
        <dbReference type="ChEBI" id="CHEBI:58818"/>
        <dbReference type="EC" id="2.2.1.9"/>
    </reaction>
</comment>
<comment type="cofactor">
    <cofactor evidence="7">
        <name>thiamine diphosphate</name>
        <dbReference type="ChEBI" id="CHEBI:58937"/>
    </cofactor>
    <text evidence="7">Binds 1 thiamine pyrophosphate per subunit.</text>
</comment>
<comment type="cofactor">
    <cofactor evidence="7">
        <name>Mg(2+)</name>
        <dbReference type="ChEBI" id="CHEBI:18420"/>
    </cofactor>
    <cofactor evidence="7">
        <name>Mn(2+)</name>
        <dbReference type="ChEBI" id="CHEBI:29035"/>
    </cofactor>
</comment>
<dbReference type="CDD" id="cd07037">
    <property type="entry name" value="TPP_PYR_MenD"/>
    <property type="match status" value="1"/>
</dbReference>
<dbReference type="EC" id="2.2.1.9" evidence="7"/>
<dbReference type="InterPro" id="IPR004433">
    <property type="entry name" value="MenaQ_synth_MenD"/>
</dbReference>
<dbReference type="CDD" id="cd02009">
    <property type="entry name" value="TPP_SHCHC_synthase"/>
    <property type="match status" value="1"/>
</dbReference>
<dbReference type="GO" id="GO:0009234">
    <property type="term" value="P:menaquinone biosynthetic process"/>
    <property type="evidence" value="ECO:0007669"/>
    <property type="project" value="UniProtKB-UniRule"/>
</dbReference>
<dbReference type="GO" id="GO:0000287">
    <property type="term" value="F:magnesium ion binding"/>
    <property type="evidence" value="ECO:0007669"/>
    <property type="project" value="UniProtKB-UniRule"/>
</dbReference>
<dbReference type="GO" id="GO:0030145">
    <property type="term" value="F:manganese ion binding"/>
    <property type="evidence" value="ECO:0007669"/>
    <property type="project" value="UniProtKB-UniRule"/>
</dbReference>
<dbReference type="PIRSF" id="PIRSF004983">
    <property type="entry name" value="MenD"/>
    <property type="match status" value="1"/>
</dbReference>
<feature type="domain" description="Thiamine pyrophosphate enzyme TPP-binding" evidence="8">
    <location>
        <begin position="409"/>
        <end position="532"/>
    </location>
</feature>
<comment type="subunit">
    <text evidence="7">Homodimer.</text>
</comment>
<dbReference type="Proteomes" id="UP000358366">
    <property type="component" value="Unassembled WGS sequence"/>
</dbReference>
<evidence type="ECO:0000256" key="3">
    <source>
        <dbReference type="ARBA" id="ARBA00022723"/>
    </source>
</evidence>
<keyword evidence="2 7" id="KW-0808">Transferase</keyword>
<dbReference type="EMBL" id="CABHNI010000032">
    <property type="protein sequence ID" value="VUX11676.1"/>
    <property type="molecule type" value="Genomic_DNA"/>
</dbReference>
<evidence type="ECO:0000259" key="10">
    <source>
        <dbReference type="Pfam" id="PF16582"/>
    </source>
</evidence>
<dbReference type="UniPathway" id="UPA01057">
    <property type="reaction ID" value="UER00164"/>
</dbReference>
<keyword evidence="4 7" id="KW-0460">Magnesium</keyword>
<feature type="domain" description="Menaquinone biosynthesis protein MenD middle" evidence="10">
    <location>
        <begin position="203"/>
        <end position="382"/>
    </location>
</feature>
<dbReference type="GO" id="GO:0030976">
    <property type="term" value="F:thiamine pyrophosphate binding"/>
    <property type="evidence" value="ECO:0007669"/>
    <property type="project" value="UniProtKB-UniRule"/>
</dbReference>
<dbReference type="GO" id="GO:0070204">
    <property type="term" value="F:2-succinyl-5-enolpyruvyl-6-hydroxy-3-cyclohexene-1-carboxylic-acid synthase activity"/>
    <property type="evidence" value="ECO:0007669"/>
    <property type="project" value="UniProtKB-UniRule"/>
</dbReference>
<dbReference type="Pfam" id="PF02776">
    <property type="entry name" value="TPP_enzyme_N"/>
    <property type="match status" value="1"/>
</dbReference>
<proteinExistence type="inferred from homology"/>
<reference evidence="11 12" key="1">
    <citation type="submission" date="2019-07" db="EMBL/GenBank/DDBJ databases">
        <authorList>
            <person name="Hibberd C M."/>
            <person name="Gehrig L. J."/>
            <person name="Chang H.-W."/>
            <person name="Venkatesh S."/>
        </authorList>
    </citation>
    <scope>NUCLEOTIDE SEQUENCE [LARGE SCALE GENOMIC DNA]</scope>
    <source>
        <strain evidence="11">Dorea_formicigenerans_SSTS_Bg7063</strain>
    </source>
</reference>
<organism evidence="11 12">
    <name type="scientific">Dorea formicigenerans</name>
    <dbReference type="NCBI Taxonomy" id="39486"/>
    <lineage>
        <taxon>Bacteria</taxon>
        <taxon>Bacillati</taxon>
        <taxon>Bacillota</taxon>
        <taxon>Clostridia</taxon>
        <taxon>Lachnospirales</taxon>
        <taxon>Lachnospiraceae</taxon>
        <taxon>Dorea</taxon>
    </lineage>
</organism>
<keyword evidence="5 7" id="KW-0786">Thiamine pyrophosphate</keyword>
<name>A0A564TWT7_9FIRM</name>
<evidence type="ECO:0000256" key="2">
    <source>
        <dbReference type="ARBA" id="ARBA00022679"/>
    </source>
</evidence>
<feature type="domain" description="Thiamine pyrophosphate enzyme N-terminal TPP-binding" evidence="9">
    <location>
        <begin position="8"/>
        <end position="118"/>
    </location>
</feature>
<evidence type="ECO:0000313" key="11">
    <source>
        <dbReference type="EMBL" id="VUX11676.1"/>
    </source>
</evidence>
<comment type="similarity">
    <text evidence="7">Belongs to the TPP enzyme family. MenD subfamily.</text>
</comment>
<evidence type="ECO:0000256" key="5">
    <source>
        <dbReference type="ARBA" id="ARBA00023052"/>
    </source>
</evidence>
<keyword evidence="1 7" id="KW-0474">Menaquinone biosynthesis</keyword>
<evidence type="ECO:0000256" key="7">
    <source>
        <dbReference type="HAMAP-Rule" id="MF_01659"/>
    </source>
</evidence>
<dbReference type="InterPro" id="IPR012001">
    <property type="entry name" value="Thiamin_PyroP_enz_TPP-bd_dom"/>
</dbReference>
<dbReference type="Gene3D" id="3.40.50.1220">
    <property type="entry name" value="TPP-binding domain"/>
    <property type="match status" value="1"/>
</dbReference>
<comment type="function">
    <text evidence="7">Catalyzes the thiamine diphosphate-dependent decarboxylation of 2-oxoglutarate and the subsequent addition of the resulting succinic semialdehyde-thiamine pyrophosphate anion to isochorismate to yield 2-succinyl-5-enolpyruvyl-6-hydroxy-3-cyclohexene-1-carboxylate (SEPHCHC).</text>
</comment>
<dbReference type="Pfam" id="PF02775">
    <property type="entry name" value="TPP_enzyme_C"/>
    <property type="match status" value="1"/>
</dbReference>
<dbReference type="RefSeq" id="WP_144124774.1">
    <property type="nucleotide sequence ID" value="NZ_CABHNI010000032.1"/>
</dbReference>
<protein>
    <recommendedName>
        <fullName evidence="7">2-succinyl-5-enolpyruvyl-6-hydroxy-3-cyclohexene-1-carboxylate synthase</fullName>
        <shortName evidence="7">SEPHCHC synthase</shortName>
        <ecNumber evidence="7">2.2.1.9</ecNumber>
    </recommendedName>
    <alternativeName>
        <fullName evidence="7">Menaquinone biosynthesis protein MenD</fullName>
    </alternativeName>
</protein>